<reference evidence="1" key="1">
    <citation type="submission" date="2022-01" db="EMBL/GenBank/DDBJ databases">
        <authorList>
            <person name="King R."/>
        </authorList>
    </citation>
    <scope>NUCLEOTIDE SEQUENCE</scope>
</reference>
<dbReference type="AlphaFoldDB" id="A0A9P0HEW1"/>
<organism evidence="1 2">
    <name type="scientific">Nezara viridula</name>
    <name type="common">Southern green stink bug</name>
    <name type="synonym">Cimex viridulus</name>
    <dbReference type="NCBI Taxonomy" id="85310"/>
    <lineage>
        <taxon>Eukaryota</taxon>
        <taxon>Metazoa</taxon>
        <taxon>Ecdysozoa</taxon>
        <taxon>Arthropoda</taxon>
        <taxon>Hexapoda</taxon>
        <taxon>Insecta</taxon>
        <taxon>Pterygota</taxon>
        <taxon>Neoptera</taxon>
        <taxon>Paraneoptera</taxon>
        <taxon>Hemiptera</taxon>
        <taxon>Heteroptera</taxon>
        <taxon>Panheteroptera</taxon>
        <taxon>Pentatomomorpha</taxon>
        <taxon>Pentatomoidea</taxon>
        <taxon>Pentatomidae</taxon>
        <taxon>Pentatominae</taxon>
        <taxon>Nezara</taxon>
    </lineage>
</organism>
<protein>
    <submittedName>
        <fullName evidence="1">Uncharacterized protein</fullName>
    </submittedName>
</protein>
<evidence type="ECO:0000313" key="2">
    <source>
        <dbReference type="Proteomes" id="UP001152798"/>
    </source>
</evidence>
<dbReference type="EMBL" id="OV725080">
    <property type="protein sequence ID" value="CAH1400371.1"/>
    <property type="molecule type" value="Genomic_DNA"/>
</dbReference>
<dbReference type="Proteomes" id="UP001152798">
    <property type="component" value="Chromosome 4"/>
</dbReference>
<evidence type="ECO:0000313" key="1">
    <source>
        <dbReference type="EMBL" id="CAH1400371.1"/>
    </source>
</evidence>
<name>A0A9P0HEW1_NEZVI</name>
<gene>
    <name evidence="1" type="ORF">NEZAVI_LOCUS9627</name>
</gene>
<accession>A0A9P0HEW1</accession>
<keyword evidence="2" id="KW-1185">Reference proteome</keyword>
<proteinExistence type="predicted"/>
<sequence length="128" mass="14651">MRHHEVTERVQRGQHPMTRHEVLANLKNTQTSYIYIDICFEKYVNKEVETCWNDDDERSKAILGQSEGWQKQQAPVGTDQSIHISLSATSCRRAWHIPLPRGPGVVESWGMELLLAAFPVIGETPPDR</sequence>